<organism evidence="3 4">
    <name type="scientific">Pyramidobacter piscolens W5455</name>
    <dbReference type="NCBI Taxonomy" id="352165"/>
    <lineage>
        <taxon>Bacteria</taxon>
        <taxon>Thermotogati</taxon>
        <taxon>Synergistota</taxon>
        <taxon>Synergistia</taxon>
        <taxon>Synergistales</taxon>
        <taxon>Dethiosulfovibrionaceae</taxon>
        <taxon>Pyramidobacter</taxon>
    </lineage>
</organism>
<dbReference type="RefSeq" id="WP_009165037.1">
    <property type="nucleotide sequence ID" value="NZ_ADFP01000078.1"/>
</dbReference>
<reference evidence="3 4" key="1">
    <citation type="submission" date="2009-12" db="EMBL/GenBank/DDBJ databases">
        <authorList>
            <person name="Shrivastava S."/>
            <person name="Madupu R."/>
            <person name="Durkin A.S."/>
            <person name="Torralba M."/>
            <person name="Methe B."/>
            <person name="Sutton G.G."/>
            <person name="Strausberg R.L."/>
            <person name="Nelson K.E."/>
        </authorList>
    </citation>
    <scope>NUCLEOTIDE SEQUENCE [LARGE SCALE GENOMIC DNA]</scope>
    <source>
        <strain evidence="3 4">W5455</strain>
    </source>
</reference>
<dbReference type="InterPro" id="IPR036034">
    <property type="entry name" value="PDZ_sf"/>
</dbReference>
<dbReference type="InterPro" id="IPR041489">
    <property type="entry name" value="PDZ_6"/>
</dbReference>
<dbReference type="InterPro" id="IPR001478">
    <property type="entry name" value="PDZ"/>
</dbReference>
<feature type="signal peptide" evidence="1">
    <location>
        <begin position="1"/>
        <end position="20"/>
    </location>
</feature>
<sequence length="374" mass="41446">MRKFLLCAVVFLSAAAPAAASESLTVYGFDVAQLQTFILATYDGAGQMDVIERNDAAMAMAKEIPSARVEHLMPERRIPSRDPRVPERWVREPVDFAEERAVFNFRPSRDGGLTVTMRADLVANPGMWRRERVVSRDCGDFHAYARYVQAFFTGGWGSGLDLEARNGRMYVADVLEDSSAWNAGIRAGDRIRIINKTPADSVALNYFGRKYQWSSYGKPFTVEMERPNGERYHAELSNDYIPAQTARLERFFGVSGVWPGRTREEVEASTRRWVSPEERRARENVPAVSSSGMEFDDTGRVISVAPGSPAEAAGVKPGDVIVELNLVKFGDMGAAKARETIEKRVASRLSAILDLNRGGSTVTVRVKKPASGKK</sequence>
<name>A0ABM9ZUD2_9BACT</name>
<comment type="caution">
    <text evidence="3">The sequence shown here is derived from an EMBL/GenBank/DDBJ whole genome shotgun (WGS) entry which is preliminary data.</text>
</comment>
<feature type="chain" id="PRO_5046372243" description="PDZ domain-containing protein" evidence="1">
    <location>
        <begin position="21"/>
        <end position="374"/>
    </location>
</feature>
<dbReference type="PROSITE" id="PS50106">
    <property type="entry name" value="PDZ"/>
    <property type="match status" value="1"/>
</dbReference>
<keyword evidence="1" id="KW-0732">Signal</keyword>
<dbReference type="SMART" id="SM00228">
    <property type="entry name" value="PDZ"/>
    <property type="match status" value="2"/>
</dbReference>
<dbReference type="EMBL" id="ADFP01000078">
    <property type="protein sequence ID" value="EFB90521.1"/>
    <property type="molecule type" value="Genomic_DNA"/>
</dbReference>
<dbReference type="Gene3D" id="2.30.42.10">
    <property type="match status" value="2"/>
</dbReference>
<evidence type="ECO:0000313" key="3">
    <source>
        <dbReference type="EMBL" id="EFB90521.1"/>
    </source>
</evidence>
<evidence type="ECO:0000256" key="1">
    <source>
        <dbReference type="SAM" id="SignalP"/>
    </source>
</evidence>
<accession>A0ABM9ZUD2</accession>
<dbReference type="SUPFAM" id="SSF50156">
    <property type="entry name" value="PDZ domain-like"/>
    <property type="match status" value="2"/>
</dbReference>
<evidence type="ECO:0000313" key="4">
    <source>
        <dbReference type="Proteomes" id="UP000006462"/>
    </source>
</evidence>
<feature type="domain" description="PDZ" evidence="2">
    <location>
        <begin position="301"/>
        <end position="343"/>
    </location>
</feature>
<dbReference type="Pfam" id="PF17820">
    <property type="entry name" value="PDZ_6"/>
    <property type="match status" value="1"/>
</dbReference>
<evidence type="ECO:0000259" key="2">
    <source>
        <dbReference type="PROSITE" id="PS50106"/>
    </source>
</evidence>
<dbReference type="Proteomes" id="UP000006462">
    <property type="component" value="Unassembled WGS sequence"/>
</dbReference>
<protein>
    <recommendedName>
        <fullName evidence="2">PDZ domain-containing protein</fullName>
    </recommendedName>
</protein>
<keyword evidence="4" id="KW-1185">Reference proteome</keyword>
<proteinExistence type="predicted"/>
<gene>
    <name evidence="3" type="ORF">HMPREF7215_1473</name>
</gene>